<protein>
    <submittedName>
        <fullName evidence="1">Uncharacterized protein</fullName>
    </submittedName>
</protein>
<evidence type="ECO:0000313" key="2">
    <source>
        <dbReference type="Proteomes" id="UP000663838"/>
    </source>
</evidence>
<dbReference type="EMBL" id="CAJOBS010000582">
    <property type="protein sequence ID" value="CAF4606301.1"/>
    <property type="molecule type" value="Genomic_DNA"/>
</dbReference>
<comment type="caution">
    <text evidence="1">The sequence shown here is derived from an EMBL/GenBank/DDBJ whole genome shotgun (WGS) entry which is preliminary data.</text>
</comment>
<evidence type="ECO:0000313" key="1">
    <source>
        <dbReference type="EMBL" id="CAF4606301.1"/>
    </source>
</evidence>
<dbReference type="Proteomes" id="UP000663838">
    <property type="component" value="Unassembled WGS sequence"/>
</dbReference>
<reference evidence="1" key="1">
    <citation type="submission" date="2021-02" db="EMBL/GenBank/DDBJ databases">
        <authorList>
            <person name="Nowell W R."/>
        </authorList>
    </citation>
    <scope>NUCLEOTIDE SEQUENCE</scope>
</reference>
<organism evidence="1 2">
    <name type="scientific">Rotaria socialis</name>
    <dbReference type="NCBI Taxonomy" id="392032"/>
    <lineage>
        <taxon>Eukaryota</taxon>
        <taxon>Metazoa</taxon>
        <taxon>Spiralia</taxon>
        <taxon>Gnathifera</taxon>
        <taxon>Rotifera</taxon>
        <taxon>Eurotatoria</taxon>
        <taxon>Bdelloidea</taxon>
        <taxon>Philodinida</taxon>
        <taxon>Philodinidae</taxon>
        <taxon>Rotaria</taxon>
    </lineage>
</organism>
<gene>
    <name evidence="1" type="ORF">TOA249_LOCUS10960</name>
</gene>
<name>A0A821CHC7_9BILA</name>
<proteinExistence type="predicted"/>
<feature type="non-terminal residue" evidence="1">
    <location>
        <position position="1"/>
    </location>
</feature>
<dbReference type="AlphaFoldDB" id="A0A821CHC7"/>
<accession>A0A821CHC7</accession>
<sequence>MGTPVTIQIAAASNYNDYDTQTSIRRQANERRDHESALLVNYDGSIGSQHPRYGGSQL</sequence>